<evidence type="ECO:0000313" key="2">
    <source>
        <dbReference type="Proteomes" id="UP000238730"/>
    </source>
</evidence>
<protein>
    <submittedName>
        <fullName evidence="1">Uncharacterized protein</fullName>
    </submittedName>
</protein>
<dbReference type="AlphaFoldDB" id="A0A2S7VL37"/>
<proteinExistence type="predicted"/>
<dbReference type="EMBL" id="MSCJ01000003">
    <property type="protein sequence ID" value="PQJ62201.1"/>
    <property type="molecule type" value="Genomic_DNA"/>
</dbReference>
<gene>
    <name evidence="1" type="ORF">BTO08_18330</name>
</gene>
<accession>A0A2S7VL37</accession>
<reference evidence="1 2" key="1">
    <citation type="submission" date="2016-12" db="EMBL/GenBank/DDBJ databases">
        <title>Diversity of luminous bacteria.</title>
        <authorList>
            <person name="Yoshizawa S."/>
            <person name="Kogure K."/>
        </authorList>
    </citation>
    <scope>NUCLEOTIDE SEQUENCE [LARGE SCALE GENOMIC DNA]</scope>
    <source>
        <strain evidence="1 2">LC1-200</strain>
    </source>
</reference>
<organism evidence="1 2">
    <name type="scientific">Photobacterium angustum</name>
    <dbReference type="NCBI Taxonomy" id="661"/>
    <lineage>
        <taxon>Bacteria</taxon>
        <taxon>Pseudomonadati</taxon>
        <taxon>Pseudomonadota</taxon>
        <taxon>Gammaproteobacteria</taxon>
        <taxon>Vibrionales</taxon>
        <taxon>Vibrionaceae</taxon>
        <taxon>Photobacterium</taxon>
    </lineage>
</organism>
<evidence type="ECO:0000313" key="1">
    <source>
        <dbReference type="EMBL" id="PQJ62201.1"/>
    </source>
</evidence>
<name>A0A2S7VL37_PHOAN</name>
<dbReference type="OrthoDB" id="5824037at2"/>
<sequence length="116" mass="14024">MYERLGQSYAWYKIMDDELSLIEQKCLSAFYDTWPQLEKFGFQSYKEIVSNKVHVMFEIQRIKTKYPASEQQQTFLNNLLIKRDLLYPEWLRAKKSLEYIESEKAYLRAVKDIAHN</sequence>
<comment type="caution">
    <text evidence="1">The sequence shown here is derived from an EMBL/GenBank/DDBJ whole genome shotgun (WGS) entry which is preliminary data.</text>
</comment>
<dbReference type="Proteomes" id="UP000238730">
    <property type="component" value="Unassembled WGS sequence"/>
</dbReference>